<proteinExistence type="predicted"/>
<dbReference type="EnsemblPlants" id="OGLUM09G03080.1">
    <property type="protein sequence ID" value="OGLUM09G03080.1"/>
    <property type="gene ID" value="OGLUM09G03080"/>
</dbReference>
<evidence type="ECO:0000313" key="1">
    <source>
        <dbReference type="EnsemblPlants" id="OGLUM09G03080.1"/>
    </source>
</evidence>
<organism evidence="1">
    <name type="scientific">Oryza glumipatula</name>
    <dbReference type="NCBI Taxonomy" id="40148"/>
    <lineage>
        <taxon>Eukaryota</taxon>
        <taxon>Viridiplantae</taxon>
        <taxon>Streptophyta</taxon>
        <taxon>Embryophyta</taxon>
        <taxon>Tracheophyta</taxon>
        <taxon>Spermatophyta</taxon>
        <taxon>Magnoliopsida</taxon>
        <taxon>Liliopsida</taxon>
        <taxon>Poales</taxon>
        <taxon>Poaceae</taxon>
        <taxon>BOP clade</taxon>
        <taxon>Oryzoideae</taxon>
        <taxon>Oryzeae</taxon>
        <taxon>Oryzinae</taxon>
        <taxon>Oryza</taxon>
    </lineage>
</organism>
<dbReference type="Gramene" id="OGLUM09G03080.1">
    <property type="protein sequence ID" value="OGLUM09G03080.1"/>
    <property type="gene ID" value="OGLUM09G03080"/>
</dbReference>
<dbReference type="Proteomes" id="UP000026961">
    <property type="component" value="Chromosome 9"/>
</dbReference>
<evidence type="ECO:0000313" key="2">
    <source>
        <dbReference type="Proteomes" id="UP000026961"/>
    </source>
</evidence>
<accession>A0A0E0B096</accession>
<keyword evidence="2" id="KW-1185">Reference proteome</keyword>
<reference evidence="1" key="1">
    <citation type="submission" date="2015-04" db="UniProtKB">
        <authorList>
            <consortium name="EnsemblPlants"/>
        </authorList>
    </citation>
    <scope>IDENTIFICATION</scope>
</reference>
<reference evidence="1" key="2">
    <citation type="submission" date="2018-05" db="EMBL/GenBank/DDBJ databases">
        <title>OgluRS3 (Oryza glumaepatula Reference Sequence Version 3).</title>
        <authorList>
            <person name="Zhang J."/>
            <person name="Kudrna D."/>
            <person name="Lee S."/>
            <person name="Talag J."/>
            <person name="Welchert J."/>
            <person name="Wing R.A."/>
        </authorList>
    </citation>
    <scope>NUCLEOTIDE SEQUENCE [LARGE SCALE GENOMIC DNA]</scope>
</reference>
<protein>
    <submittedName>
        <fullName evidence="1">Uncharacterized protein</fullName>
    </submittedName>
</protein>
<name>A0A0E0B096_9ORYZ</name>
<sequence>MPPHCAILTAAPLAVPVARSLPPLYAVNITTSHSRSVTPRFVHPRCKLINDNYSPNTLSQPGRSS</sequence>
<dbReference type="AlphaFoldDB" id="A0A0E0B096"/>
<dbReference type="HOGENOM" id="CLU_2853413_0_0_1"/>